<dbReference type="InParanoid" id="Q2HDN0"/>
<evidence type="ECO:0000313" key="1">
    <source>
        <dbReference type="EMBL" id="EAQ93439.1"/>
    </source>
</evidence>
<dbReference type="eggNOG" id="ENOG502RKZH">
    <property type="taxonomic scope" value="Eukaryota"/>
</dbReference>
<accession>Q2HDN0</accession>
<sequence>MAPQPQKFEYFFDLPPELRGQILSYICVFPTPILVGGGPGGSNGSGKLRKLRRLRRPPPTNLFLASPVLHREAGHLYYSRNTFHISFPPPPSCSRKRTRGLPHRPRHQQLHIDTIRRLLTHPDTTHARRRIRAAVVSVRGIGAQLQNVVVPAVADMVLRGALRQLCVNVLGSAPPSGPLLSFKDGPDGEIAYSFSGGVGGDGVGGDGVVGCTDPALRALLVLLVDPGLRQREGGGGARLRVLKGWHAPFWCQFHEQTSPSSSSTTTTVGGGGVDGEGGGAVGAVSCAMLKGRFVSGAAAAAAVAAAVAAAAAAASGRGVGDDGFLEVDICGLVDAVCAGDGAEFNIKKV</sequence>
<dbReference type="GeneID" id="4387886"/>
<name>Q2HDN0_CHAGB</name>
<dbReference type="VEuPathDB" id="FungiDB:CHGG_01674"/>
<dbReference type="Proteomes" id="UP000001056">
    <property type="component" value="Unassembled WGS sequence"/>
</dbReference>
<proteinExistence type="predicted"/>
<evidence type="ECO:0000313" key="2">
    <source>
        <dbReference type="Proteomes" id="UP000001056"/>
    </source>
</evidence>
<organism evidence="1 2">
    <name type="scientific">Chaetomium globosum (strain ATCC 6205 / CBS 148.51 / DSM 1962 / NBRC 6347 / NRRL 1970)</name>
    <name type="common">Soil fungus</name>
    <dbReference type="NCBI Taxonomy" id="306901"/>
    <lineage>
        <taxon>Eukaryota</taxon>
        <taxon>Fungi</taxon>
        <taxon>Dikarya</taxon>
        <taxon>Ascomycota</taxon>
        <taxon>Pezizomycotina</taxon>
        <taxon>Sordariomycetes</taxon>
        <taxon>Sordariomycetidae</taxon>
        <taxon>Sordariales</taxon>
        <taxon>Chaetomiaceae</taxon>
        <taxon>Chaetomium</taxon>
    </lineage>
</organism>
<protein>
    <submittedName>
        <fullName evidence="1">Uncharacterized protein</fullName>
    </submittedName>
</protein>
<dbReference type="HOGENOM" id="CLU_723977_0_0_1"/>
<dbReference type="EMBL" id="CH408029">
    <property type="protein sequence ID" value="EAQ93439.1"/>
    <property type="molecule type" value="Genomic_DNA"/>
</dbReference>
<dbReference type="AlphaFoldDB" id="Q2HDN0"/>
<keyword evidence="2" id="KW-1185">Reference proteome</keyword>
<gene>
    <name evidence="1" type="ORF">CHGG_01674</name>
</gene>
<dbReference type="RefSeq" id="XP_001220895.1">
    <property type="nucleotide sequence ID" value="XM_001220894.1"/>
</dbReference>
<reference evidence="2" key="1">
    <citation type="journal article" date="2015" name="Genome Announc.">
        <title>Draft genome sequence of the cellulolytic fungus Chaetomium globosum.</title>
        <authorList>
            <person name="Cuomo C.A."/>
            <person name="Untereiner W.A."/>
            <person name="Ma L.-J."/>
            <person name="Grabherr M."/>
            <person name="Birren B.W."/>
        </authorList>
    </citation>
    <scope>NUCLEOTIDE SEQUENCE [LARGE SCALE GENOMIC DNA]</scope>
    <source>
        <strain evidence="2">ATCC 6205 / CBS 148.51 / DSM 1962 / NBRC 6347 / NRRL 1970</strain>
    </source>
</reference>
<dbReference type="OrthoDB" id="5229512at2759"/>